<dbReference type="InterPro" id="IPR027417">
    <property type="entry name" value="P-loop_NTPase"/>
</dbReference>
<dbReference type="RefSeq" id="WP_242945013.1">
    <property type="nucleotide sequence ID" value="NZ_FRAJ01000003.1"/>
</dbReference>
<gene>
    <name evidence="4" type="ORF">SAMN02745883_00270</name>
</gene>
<dbReference type="NCBIfam" id="TIGR02858">
    <property type="entry name" value="spore_III_AA"/>
    <property type="match status" value="1"/>
</dbReference>
<feature type="domain" description="AAA+ ATPase" evidence="3">
    <location>
        <begin position="174"/>
        <end position="323"/>
    </location>
</feature>
<evidence type="ECO:0000313" key="5">
    <source>
        <dbReference type="Proteomes" id="UP000184082"/>
    </source>
</evidence>
<dbReference type="EMBL" id="FRAJ01000003">
    <property type="protein sequence ID" value="SHJ72417.1"/>
    <property type="molecule type" value="Genomic_DNA"/>
</dbReference>
<proteinExistence type="predicted"/>
<keyword evidence="1" id="KW-0547">Nucleotide-binding</keyword>
<dbReference type="InterPro" id="IPR003593">
    <property type="entry name" value="AAA+_ATPase"/>
</dbReference>
<protein>
    <submittedName>
        <fullName evidence="4">Stage III sporulation protein AA</fullName>
    </submittedName>
</protein>
<evidence type="ECO:0000313" key="4">
    <source>
        <dbReference type="EMBL" id="SHJ72417.1"/>
    </source>
</evidence>
<dbReference type="InterPro" id="IPR014217">
    <property type="entry name" value="Spore_III_AA"/>
</dbReference>
<dbReference type="Pfam" id="PF19568">
    <property type="entry name" value="Spore_III_AA"/>
    <property type="match status" value="1"/>
</dbReference>
<organism evidence="4 5">
    <name type="scientific">Caminicella sporogenes DSM 14501</name>
    <dbReference type="NCBI Taxonomy" id="1121266"/>
    <lineage>
        <taxon>Bacteria</taxon>
        <taxon>Bacillati</taxon>
        <taxon>Bacillota</taxon>
        <taxon>Clostridia</taxon>
        <taxon>Peptostreptococcales</taxon>
        <taxon>Caminicellaceae</taxon>
        <taxon>Caminicella</taxon>
    </lineage>
</organism>
<dbReference type="SMART" id="SM00382">
    <property type="entry name" value="AAA"/>
    <property type="match status" value="1"/>
</dbReference>
<reference evidence="4 5" key="1">
    <citation type="submission" date="2016-11" db="EMBL/GenBank/DDBJ databases">
        <authorList>
            <person name="Jaros S."/>
            <person name="Januszkiewicz K."/>
            <person name="Wedrychowicz H."/>
        </authorList>
    </citation>
    <scope>NUCLEOTIDE SEQUENCE [LARGE SCALE GENOMIC DNA]</scope>
    <source>
        <strain evidence="4 5">DSM 14501</strain>
    </source>
</reference>
<evidence type="ECO:0000259" key="3">
    <source>
        <dbReference type="SMART" id="SM00382"/>
    </source>
</evidence>
<keyword evidence="5" id="KW-1185">Reference proteome</keyword>
<dbReference type="STRING" id="1121266.SAMN02745883_00270"/>
<evidence type="ECO:0000256" key="2">
    <source>
        <dbReference type="ARBA" id="ARBA00022840"/>
    </source>
</evidence>
<dbReference type="AlphaFoldDB" id="A0A1M6LMI1"/>
<dbReference type="SUPFAM" id="SSF52540">
    <property type="entry name" value="P-loop containing nucleoside triphosphate hydrolases"/>
    <property type="match status" value="1"/>
</dbReference>
<name>A0A1M6LMI1_9FIRM</name>
<evidence type="ECO:0000256" key="1">
    <source>
        <dbReference type="ARBA" id="ARBA00022741"/>
    </source>
</evidence>
<dbReference type="PANTHER" id="PTHR20953:SF3">
    <property type="entry name" value="P-LOOP CONTAINING NUCLEOSIDE TRIPHOSPHATE HYDROLASES SUPERFAMILY PROTEIN"/>
    <property type="match status" value="1"/>
</dbReference>
<accession>A0A1M6LMI1</accession>
<dbReference type="Gene3D" id="3.40.50.300">
    <property type="entry name" value="P-loop containing nucleotide triphosphate hydrolases"/>
    <property type="match status" value="1"/>
</dbReference>
<dbReference type="InterPro" id="IPR045735">
    <property type="entry name" value="Spore_III_AA_AAA+_ATPase"/>
</dbReference>
<sequence length="354" mass="40114">MEKHKEKNNSFIGIKHMEKKIEELNFNEVLSILPVRLRKILMKISSNTIKNVEEIRLRVNRPLIINVSGEDYFVTDTGIITKNKHNIIMVNKLDIETCFQLVTDYSAYALEEEIRNGFITIKGGHRVGICGKTIIEKKRVKTLKDISGLNIRFSKEKIGCAKKVIRYIIKSQNSIYNTLIISPPQCGKTTLLRDIVRLISNGVADLNFKGINVGVVDERSEIGGCYNGVPQNDIGIRTDILDSCPKAEGMIMLIRSMSPKVIVTDEIGRDDDIYALKEAMNAGVKFITTIHGSSLEEVCRRENISKLIKNKVFERVIILSNKPKVGTVRKIIDCKNNKILNDVLLYDRSETDYD</sequence>
<dbReference type="GO" id="GO:0005524">
    <property type="term" value="F:ATP binding"/>
    <property type="evidence" value="ECO:0007669"/>
    <property type="project" value="UniProtKB-KW"/>
</dbReference>
<dbReference type="PANTHER" id="PTHR20953">
    <property type="entry name" value="KINASE-RELATED"/>
    <property type="match status" value="1"/>
</dbReference>
<keyword evidence="2" id="KW-0067">ATP-binding</keyword>
<dbReference type="Proteomes" id="UP000184082">
    <property type="component" value="Unassembled WGS sequence"/>
</dbReference>